<dbReference type="OrthoDB" id="10005910at2759"/>
<name>E4XC03_OIKDI</name>
<reference evidence="3" key="1">
    <citation type="journal article" date="2010" name="Science">
        <title>Plasticity of animal genome architecture unmasked by rapid evolution of a pelagic tunicate.</title>
        <authorList>
            <person name="Denoeud F."/>
            <person name="Henriet S."/>
            <person name="Mungpakdee S."/>
            <person name="Aury J.M."/>
            <person name="Da Silva C."/>
            <person name="Brinkmann H."/>
            <person name="Mikhaleva J."/>
            <person name="Olsen L.C."/>
            <person name="Jubin C."/>
            <person name="Canestro C."/>
            <person name="Bouquet J.M."/>
            <person name="Danks G."/>
            <person name="Poulain J."/>
            <person name="Campsteijn C."/>
            <person name="Adamski M."/>
            <person name="Cross I."/>
            <person name="Yadetie F."/>
            <person name="Muffato M."/>
            <person name="Louis A."/>
            <person name="Butcher S."/>
            <person name="Tsagkogeorga G."/>
            <person name="Konrad A."/>
            <person name="Singh S."/>
            <person name="Jensen M.F."/>
            <person name="Cong E.H."/>
            <person name="Eikeseth-Otteraa H."/>
            <person name="Noel B."/>
            <person name="Anthouard V."/>
            <person name="Porcel B.M."/>
            <person name="Kachouri-Lafond R."/>
            <person name="Nishino A."/>
            <person name="Ugolini M."/>
            <person name="Chourrout P."/>
            <person name="Nishida H."/>
            <person name="Aasland R."/>
            <person name="Huzurbazar S."/>
            <person name="Westhof E."/>
            <person name="Delsuc F."/>
            <person name="Lehrach H."/>
            <person name="Reinhardt R."/>
            <person name="Weissenbach J."/>
            <person name="Roy S.W."/>
            <person name="Artiguenave F."/>
            <person name="Postlethwait J.H."/>
            <person name="Manak J.R."/>
            <person name="Thompson E.M."/>
            <person name="Jaillon O."/>
            <person name="Du Pasquier L."/>
            <person name="Boudinot P."/>
            <person name="Liberles D.A."/>
            <person name="Volff J.N."/>
            <person name="Philippe H."/>
            <person name="Lenhard B."/>
            <person name="Roest Crollius H."/>
            <person name="Wincker P."/>
            <person name="Chourrout D."/>
        </authorList>
    </citation>
    <scope>NUCLEOTIDE SEQUENCE [LARGE SCALE GENOMIC DNA]</scope>
</reference>
<accession>E4XC03</accession>
<dbReference type="InterPro" id="IPR015797">
    <property type="entry name" value="NUDIX_hydrolase-like_dom_sf"/>
</dbReference>
<dbReference type="PANTHER" id="PTHR22769">
    <property type="entry name" value="MUTT/NUDIX HYDROLASE"/>
    <property type="match status" value="1"/>
</dbReference>
<sequence>MTSKASQATSTSAITIVEKEFPAVKNVRKWDARGALLGHPGPSPPFDVSSVKSTPSGEATQRQDETSAETSTVIPGEGFEDYGERVQIFDKRRNGSSSYGNVSYVVRAIIQESLSDQKDSTTRKYLMIQESKESCREKWYLPAGTVHHKESLDEAAVRIVKEESGIIAKSSSVLMVEEIGPFWLRFTFTMECFDGDLKSVEDSFSMRSQFLTEDVIRTMASKDQLRDVDMLRALNVARKVKRKLPKIDSALGNYKWNMLKIQDIPHKFISIRAVFVFKNDESKYWILQNRKTLGLPNLPGWGALDQKCLHAIVFKFLVGVFKKENLHWYSYKTMGVTCVEHKKAESPHDPQGLRLTVLFRILKDEHAAARKQKNDYPDVKSNTYVWEELNDISSAEALSEIFKSPNILPPLHSPVLIKIGYAANDQYQSLIHLDTWHSNPLFSTSYGKGKKTL</sequence>
<proteinExistence type="predicted"/>
<dbReference type="Gene3D" id="3.90.79.10">
    <property type="entry name" value="Nucleoside Triphosphate Pyrophosphohydrolase"/>
    <property type="match status" value="1"/>
</dbReference>
<dbReference type="PANTHER" id="PTHR22769:SF56">
    <property type="entry name" value="8-OXO-DGDP PHOSPHATASE NUDT18"/>
    <property type="match status" value="1"/>
</dbReference>
<dbReference type="InterPro" id="IPR000086">
    <property type="entry name" value="NUDIX_hydrolase_dom"/>
</dbReference>
<evidence type="ECO:0000259" key="2">
    <source>
        <dbReference type="PROSITE" id="PS51462"/>
    </source>
</evidence>
<evidence type="ECO:0000313" key="4">
    <source>
        <dbReference type="Proteomes" id="UP000001307"/>
    </source>
</evidence>
<organism evidence="3">
    <name type="scientific">Oikopleura dioica</name>
    <name type="common">Tunicate</name>
    <dbReference type="NCBI Taxonomy" id="34765"/>
    <lineage>
        <taxon>Eukaryota</taxon>
        <taxon>Metazoa</taxon>
        <taxon>Chordata</taxon>
        <taxon>Tunicata</taxon>
        <taxon>Appendicularia</taxon>
        <taxon>Copelata</taxon>
        <taxon>Oikopleuridae</taxon>
        <taxon>Oikopleura</taxon>
    </lineage>
</organism>
<gene>
    <name evidence="3" type="ORF">GSOID_T00006661001</name>
</gene>
<evidence type="ECO:0000313" key="3">
    <source>
        <dbReference type="EMBL" id="CBY09128.1"/>
    </source>
</evidence>
<feature type="region of interest" description="Disordered" evidence="1">
    <location>
        <begin position="34"/>
        <end position="76"/>
    </location>
</feature>
<evidence type="ECO:0000256" key="1">
    <source>
        <dbReference type="SAM" id="MobiDB-lite"/>
    </source>
</evidence>
<keyword evidence="4" id="KW-1185">Reference proteome</keyword>
<dbReference type="AlphaFoldDB" id="E4XC03"/>
<dbReference type="EMBL" id="FN653034">
    <property type="protein sequence ID" value="CBY09128.1"/>
    <property type="molecule type" value="Genomic_DNA"/>
</dbReference>
<dbReference type="GO" id="GO:0044716">
    <property type="term" value="F:8-oxo-GDP phosphatase activity"/>
    <property type="evidence" value="ECO:0007669"/>
    <property type="project" value="TreeGrafter"/>
</dbReference>
<dbReference type="SUPFAM" id="SSF55811">
    <property type="entry name" value="Nudix"/>
    <property type="match status" value="1"/>
</dbReference>
<feature type="domain" description="Nudix hydrolase" evidence="2">
    <location>
        <begin position="100"/>
        <end position="238"/>
    </location>
</feature>
<dbReference type="PROSITE" id="PS51462">
    <property type="entry name" value="NUDIX"/>
    <property type="match status" value="1"/>
</dbReference>
<dbReference type="Proteomes" id="UP000001307">
    <property type="component" value="Unassembled WGS sequence"/>
</dbReference>
<dbReference type="Pfam" id="PF00293">
    <property type="entry name" value="NUDIX"/>
    <property type="match status" value="1"/>
</dbReference>
<dbReference type="GO" id="GO:0044715">
    <property type="term" value="F:8-oxo-dGDP phosphatase activity"/>
    <property type="evidence" value="ECO:0007669"/>
    <property type="project" value="TreeGrafter"/>
</dbReference>
<feature type="compositionally biased region" description="Polar residues" evidence="1">
    <location>
        <begin position="50"/>
        <end position="60"/>
    </location>
</feature>
<protein>
    <recommendedName>
        <fullName evidence="2">Nudix hydrolase domain-containing protein</fullName>
    </recommendedName>
</protein>
<dbReference type="InParanoid" id="E4XC03"/>